<evidence type="ECO:0000313" key="1">
    <source>
        <dbReference type="EMBL" id="SFE84972.1"/>
    </source>
</evidence>
<keyword evidence="2" id="KW-1185">Reference proteome</keyword>
<dbReference type="Proteomes" id="UP000198977">
    <property type="component" value="Unassembled WGS sequence"/>
</dbReference>
<dbReference type="RefSeq" id="WP_093924686.1">
    <property type="nucleotide sequence ID" value="NZ_FOMW01000011.1"/>
</dbReference>
<protein>
    <recommendedName>
        <fullName evidence="3">Flagellar FliJ protein</fullName>
    </recommendedName>
</protein>
<gene>
    <name evidence="1" type="ORF">SAMN04488523_11135</name>
</gene>
<sequence>MAARDRLAALKLIERIGRHEMQSIGTRLATLRAEQSQIDAKSQALTDRTMREAEESTAETRAYLPAYLHSVQASQAAWAEDRAALEETAAQAETELYAAFRTSKTNEAVLAQVSRTIDIDAARAETAAMDDAARTLFMAQRRLLKSSS</sequence>
<proteinExistence type="predicted"/>
<reference evidence="1 2" key="1">
    <citation type="submission" date="2016-10" db="EMBL/GenBank/DDBJ databases">
        <authorList>
            <person name="de Groot N.N."/>
        </authorList>
    </citation>
    <scope>NUCLEOTIDE SEQUENCE [LARGE SCALE GENOMIC DNA]</scope>
    <source>
        <strain evidence="1 2">DSM 11443</strain>
    </source>
</reference>
<dbReference type="STRING" id="74348.SAMN04488523_11135"/>
<dbReference type="AlphaFoldDB" id="A0A1I2DWB7"/>
<evidence type="ECO:0008006" key="3">
    <source>
        <dbReference type="Google" id="ProtNLM"/>
    </source>
</evidence>
<dbReference type="EMBL" id="FOMW01000011">
    <property type="protein sequence ID" value="SFE84972.1"/>
    <property type="molecule type" value="Genomic_DNA"/>
</dbReference>
<organism evidence="1 2">
    <name type="scientific">Sulfitobacter brevis</name>
    <dbReference type="NCBI Taxonomy" id="74348"/>
    <lineage>
        <taxon>Bacteria</taxon>
        <taxon>Pseudomonadati</taxon>
        <taxon>Pseudomonadota</taxon>
        <taxon>Alphaproteobacteria</taxon>
        <taxon>Rhodobacterales</taxon>
        <taxon>Roseobacteraceae</taxon>
        <taxon>Sulfitobacter</taxon>
    </lineage>
</organism>
<dbReference type="OrthoDB" id="7870292at2"/>
<name>A0A1I2DWB7_9RHOB</name>
<evidence type="ECO:0000313" key="2">
    <source>
        <dbReference type="Proteomes" id="UP000198977"/>
    </source>
</evidence>
<accession>A0A1I2DWB7</accession>